<name>A0A7C3PR18_9CYAN</name>
<accession>A0A7C3PR18</accession>
<dbReference type="InterPro" id="IPR055259">
    <property type="entry name" value="YkvP/CgeB_Glyco_trans-like"/>
</dbReference>
<protein>
    <submittedName>
        <fullName evidence="2">Glycosyltransferase family 1 protein</fullName>
    </submittedName>
</protein>
<feature type="domain" description="Spore protein YkvP/CgeB glycosyl transferase-like" evidence="1">
    <location>
        <begin position="230"/>
        <end position="343"/>
    </location>
</feature>
<evidence type="ECO:0000313" key="2">
    <source>
        <dbReference type="EMBL" id="HFM99757.1"/>
    </source>
</evidence>
<proteinExistence type="predicted"/>
<sequence>MFLNILSQRNLVSTVSTDCLFEFEDLVVQTCGAQILAPIARPVKIRAHHKPTLINRLSEKVTRRLIGAFEPLSFSLPSQHSPKVLLIPAIHGHQLHALSAIKDWRKQFDIVAAYVFDAWNFDIYPDYVRQFDHLFVPMPELVEPLHQTFQIPVSFLPFGSDALQHGSNEDGRFIDLLSYGRIPEAFHRAFSEAFNQPGSEQLYYRATPRASSSYPNRPYRDREDIRDRRLFYQLLRRTKLAIAFDTMYPGMREFPYPFITIRWFECSATGCGIVGKRPTTPAADELLNWRDATIELPDNPQRSVEMIRSLLDDPHRLQAIRSRNYKHNLARHDWRWRIEQMLQTLGLPIPHPLERTLHLLRLKAAIVAESNQMMISS</sequence>
<keyword evidence="2" id="KW-0808">Transferase</keyword>
<dbReference type="GO" id="GO:0016740">
    <property type="term" value="F:transferase activity"/>
    <property type="evidence" value="ECO:0007669"/>
    <property type="project" value="UniProtKB-KW"/>
</dbReference>
<comment type="caution">
    <text evidence="2">The sequence shown here is derived from an EMBL/GenBank/DDBJ whole genome shotgun (WGS) entry which is preliminary data.</text>
</comment>
<gene>
    <name evidence="2" type="ORF">ENR64_18790</name>
</gene>
<organism evidence="2">
    <name type="scientific">Oscillatoriales cyanobacterium SpSt-418</name>
    <dbReference type="NCBI Taxonomy" id="2282169"/>
    <lineage>
        <taxon>Bacteria</taxon>
        <taxon>Bacillati</taxon>
        <taxon>Cyanobacteriota</taxon>
        <taxon>Cyanophyceae</taxon>
        <taxon>Oscillatoriophycideae</taxon>
        <taxon>Oscillatoriales</taxon>
    </lineage>
</organism>
<dbReference type="EMBL" id="DSRU01000274">
    <property type="protein sequence ID" value="HFM99757.1"/>
    <property type="molecule type" value="Genomic_DNA"/>
</dbReference>
<dbReference type="Pfam" id="PF13524">
    <property type="entry name" value="Glyco_trans_1_2"/>
    <property type="match status" value="1"/>
</dbReference>
<evidence type="ECO:0000259" key="1">
    <source>
        <dbReference type="Pfam" id="PF13524"/>
    </source>
</evidence>
<reference evidence="2" key="1">
    <citation type="journal article" date="2020" name="mSystems">
        <title>Genome- and Community-Level Interaction Insights into Carbon Utilization and Element Cycling Functions of Hydrothermarchaeota in Hydrothermal Sediment.</title>
        <authorList>
            <person name="Zhou Z."/>
            <person name="Liu Y."/>
            <person name="Xu W."/>
            <person name="Pan J."/>
            <person name="Luo Z.H."/>
            <person name="Li M."/>
        </authorList>
    </citation>
    <scope>NUCLEOTIDE SEQUENCE [LARGE SCALE GENOMIC DNA]</scope>
    <source>
        <strain evidence="2">SpSt-418</strain>
    </source>
</reference>
<dbReference type="AlphaFoldDB" id="A0A7C3PR18"/>